<dbReference type="RefSeq" id="WP_349637304.1">
    <property type="nucleotide sequence ID" value="NZ_CP090958.1"/>
</dbReference>
<dbReference type="EMBL" id="CP090958">
    <property type="protein sequence ID" value="WGW10524.1"/>
    <property type="molecule type" value="Genomic_DNA"/>
</dbReference>
<reference evidence="2 3" key="1">
    <citation type="submission" date="2023-05" db="EMBL/GenBank/DDBJ databases">
        <title>Lithophilousrod everest ZFBP1038 complete genpme.</title>
        <authorList>
            <person name="Tian M."/>
        </authorList>
    </citation>
    <scope>NUCLEOTIDE SEQUENCE [LARGE SCALE GENOMIC DNA]</scope>
    <source>
        <strain evidence="2 3">ZFBP1038</strain>
    </source>
</reference>
<sequence>MTAAEIQSAIEVRRSRRRKSSVSAFREGATTVVSIPAHFSREQEDFWVEKMVARLQKKLSKTKSSDMDLQRRAEELSKQYLGNRANPLTIEWVRNQNSRWGSTTPSVGAIRLSHRLQPMPQWVTDYVIIHELAHLLEANHSKAFWALVSAYPRTERAQAYLNGYSDCLRIEQSR</sequence>
<dbReference type="Pfam" id="PF01863">
    <property type="entry name" value="YgjP-like"/>
    <property type="match status" value="1"/>
</dbReference>
<name>A0ABY8QQ92_9MICO</name>
<dbReference type="PANTHER" id="PTHR30399:SF1">
    <property type="entry name" value="UTP PYROPHOSPHATASE"/>
    <property type="match status" value="1"/>
</dbReference>
<dbReference type="Gene3D" id="3.30.2010.10">
    <property type="entry name" value="Metalloproteases ('zincins'), catalytic domain"/>
    <property type="match status" value="1"/>
</dbReference>
<dbReference type="InterPro" id="IPR053136">
    <property type="entry name" value="UTP_pyrophosphatase-like"/>
</dbReference>
<organism evidence="2 3">
    <name type="scientific">Saxibacter everestensis</name>
    <dbReference type="NCBI Taxonomy" id="2909229"/>
    <lineage>
        <taxon>Bacteria</taxon>
        <taxon>Bacillati</taxon>
        <taxon>Actinomycetota</taxon>
        <taxon>Actinomycetes</taxon>
        <taxon>Micrococcales</taxon>
        <taxon>Brevibacteriaceae</taxon>
        <taxon>Saxibacter</taxon>
    </lineage>
</organism>
<dbReference type="InterPro" id="IPR002725">
    <property type="entry name" value="YgjP-like_metallopeptidase"/>
</dbReference>
<dbReference type="CDD" id="cd07344">
    <property type="entry name" value="M48_yhfN_like"/>
    <property type="match status" value="1"/>
</dbReference>
<evidence type="ECO:0000259" key="1">
    <source>
        <dbReference type="Pfam" id="PF01863"/>
    </source>
</evidence>
<feature type="domain" description="YgjP-like metallopeptidase" evidence="1">
    <location>
        <begin position="93"/>
        <end position="162"/>
    </location>
</feature>
<accession>A0ABY8QQ92</accession>
<dbReference type="PANTHER" id="PTHR30399">
    <property type="entry name" value="UNCHARACTERIZED PROTEIN YGJP"/>
    <property type="match status" value="1"/>
</dbReference>
<dbReference type="Proteomes" id="UP001209083">
    <property type="component" value="Chromosome"/>
</dbReference>
<gene>
    <name evidence="2" type="ORF">LWF01_10265</name>
</gene>
<keyword evidence="3" id="KW-1185">Reference proteome</keyword>
<evidence type="ECO:0000313" key="2">
    <source>
        <dbReference type="EMBL" id="WGW10524.1"/>
    </source>
</evidence>
<evidence type="ECO:0000313" key="3">
    <source>
        <dbReference type="Proteomes" id="UP001209083"/>
    </source>
</evidence>
<proteinExistence type="predicted"/>
<protein>
    <submittedName>
        <fullName evidence="2">M48 family metallopeptidase</fullName>
    </submittedName>
</protein>